<accession>A0ABP5TGJ5</accession>
<evidence type="ECO:0000256" key="1">
    <source>
        <dbReference type="SAM" id="MobiDB-lite"/>
    </source>
</evidence>
<sequence length="119" mass="12808">MRPPWIRLACAPLPRTAATRLLPPRPGQYAARRGRNRWGTAGAVRTPMPGRGPAEFRVPSPGRGPAVFRVPSPGRGPAVFRVPPPQGAAARGRRGGNQLKDTPKLLVLKSRPPDEEVIS</sequence>
<organism evidence="2 3">
    <name type="scientific">Streptomyces cuspidosporus</name>
    <dbReference type="NCBI Taxonomy" id="66882"/>
    <lineage>
        <taxon>Bacteria</taxon>
        <taxon>Bacillati</taxon>
        <taxon>Actinomycetota</taxon>
        <taxon>Actinomycetes</taxon>
        <taxon>Kitasatosporales</taxon>
        <taxon>Streptomycetaceae</taxon>
        <taxon>Streptomyces</taxon>
    </lineage>
</organism>
<feature type="region of interest" description="Disordered" evidence="1">
    <location>
        <begin position="19"/>
        <end position="119"/>
    </location>
</feature>
<proteinExistence type="predicted"/>
<dbReference type="Proteomes" id="UP001500253">
    <property type="component" value="Unassembled WGS sequence"/>
</dbReference>
<dbReference type="EMBL" id="BAAASD010000019">
    <property type="protein sequence ID" value="GAA2352103.1"/>
    <property type="molecule type" value="Genomic_DNA"/>
</dbReference>
<keyword evidence="3" id="KW-1185">Reference proteome</keyword>
<comment type="caution">
    <text evidence="2">The sequence shown here is derived from an EMBL/GenBank/DDBJ whole genome shotgun (WGS) entry which is preliminary data.</text>
</comment>
<gene>
    <name evidence="2" type="ORF">GCM10010246_45870</name>
</gene>
<evidence type="ECO:0000313" key="2">
    <source>
        <dbReference type="EMBL" id="GAA2352103.1"/>
    </source>
</evidence>
<protein>
    <submittedName>
        <fullName evidence="2">Uncharacterized protein</fullName>
    </submittedName>
</protein>
<evidence type="ECO:0000313" key="3">
    <source>
        <dbReference type="Proteomes" id="UP001500253"/>
    </source>
</evidence>
<name>A0ABP5TGJ5_9ACTN</name>
<reference evidence="3" key="1">
    <citation type="journal article" date="2019" name="Int. J. Syst. Evol. Microbiol.">
        <title>The Global Catalogue of Microorganisms (GCM) 10K type strain sequencing project: providing services to taxonomists for standard genome sequencing and annotation.</title>
        <authorList>
            <consortium name="The Broad Institute Genomics Platform"/>
            <consortium name="The Broad Institute Genome Sequencing Center for Infectious Disease"/>
            <person name="Wu L."/>
            <person name="Ma J."/>
        </authorList>
    </citation>
    <scope>NUCLEOTIDE SEQUENCE [LARGE SCALE GENOMIC DNA]</scope>
    <source>
        <strain evidence="3">JCM 4316</strain>
    </source>
</reference>